<dbReference type="GeneID" id="81211578"/>
<sequence>MGHRALVAYERTDGQYTLHYSHWGAANLKLKHRISAESPFGGDDTDSKWAKQLLAELADGLEADAVDAYLAGEDRPSTVVEPKPRATGLTLDEIVADHLDYLHHEAFFVVSTTFEVTAYRTLWSGLQYDSETVEQGETVGNGALATVRWYDGEPVGDGHLQGQFAALKDVIGDMLDKGVFTPSTARQYLKRKLAERVGDRQELLIPTGESPFEKASLNHSCWICYVATAVFQGSEWVSPAVGS</sequence>
<comment type="caution">
    <text evidence="1">The sequence shown here is derived from an EMBL/GenBank/DDBJ whole genome shotgun (WGS) entry which is preliminary data.</text>
</comment>
<evidence type="ECO:0000313" key="1">
    <source>
        <dbReference type="EMBL" id="MFC6784854.1"/>
    </source>
</evidence>
<name>A0ABD5T709_9EURY</name>
<evidence type="ECO:0000313" key="2">
    <source>
        <dbReference type="Proteomes" id="UP001596443"/>
    </source>
</evidence>
<protein>
    <submittedName>
        <fullName evidence="1">DUF6735 family protein</fullName>
    </submittedName>
</protein>
<dbReference type="RefSeq" id="WP_284063868.1">
    <property type="nucleotide sequence ID" value="NZ_CP126160.1"/>
</dbReference>
<dbReference type="Pfam" id="PF20509">
    <property type="entry name" value="DUF6735"/>
    <property type="match status" value="1"/>
</dbReference>
<dbReference type="Proteomes" id="UP001596443">
    <property type="component" value="Unassembled WGS sequence"/>
</dbReference>
<gene>
    <name evidence="1" type="ORF">ACFQFD_02265</name>
</gene>
<accession>A0ABD5T709</accession>
<dbReference type="InterPro" id="IPR046622">
    <property type="entry name" value="DUF6735"/>
</dbReference>
<keyword evidence="2" id="KW-1185">Reference proteome</keyword>
<dbReference type="EMBL" id="JBHSWX010000002">
    <property type="protein sequence ID" value="MFC6784854.1"/>
    <property type="molecule type" value="Genomic_DNA"/>
</dbReference>
<dbReference type="AlphaFoldDB" id="A0ABD5T709"/>
<organism evidence="1 2">
    <name type="scientific">Halobaculum halobium</name>
    <dbReference type="NCBI Taxonomy" id="3032281"/>
    <lineage>
        <taxon>Archaea</taxon>
        <taxon>Methanobacteriati</taxon>
        <taxon>Methanobacteriota</taxon>
        <taxon>Stenosarchaea group</taxon>
        <taxon>Halobacteria</taxon>
        <taxon>Halobacteriales</taxon>
        <taxon>Haloferacaceae</taxon>
        <taxon>Halobaculum</taxon>
    </lineage>
</organism>
<reference evidence="1 2" key="1">
    <citation type="journal article" date="2019" name="Int. J. Syst. Evol. Microbiol.">
        <title>The Global Catalogue of Microorganisms (GCM) 10K type strain sequencing project: providing services to taxonomists for standard genome sequencing and annotation.</title>
        <authorList>
            <consortium name="The Broad Institute Genomics Platform"/>
            <consortium name="The Broad Institute Genome Sequencing Center for Infectious Disease"/>
            <person name="Wu L."/>
            <person name="Ma J."/>
        </authorList>
    </citation>
    <scope>NUCLEOTIDE SEQUENCE [LARGE SCALE GENOMIC DNA]</scope>
    <source>
        <strain evidence="1 2">SYNS20</strain>
    </source>
</reference>
<proteinExistence type="predicted"/>